<gene>
    <name evidence="5" type="ORF">BG04_4483</name>
</gene>
<dbReference type="Gene3D" id="3.40.50.300">
    <property type="entry name" value="P-loop containing nucleotide triphosphate hydrolases"/>
    <property type="match status" value="1"/>
</dbReference>
<keyword evidence="4" id="KW-0067">ATP-binding</keyword>
<reference evidence="5 6" key="1">
    <citation type="journal article" date="2015" name="Genome Announc.">
        <title>Complete genome sequences for 35 biothreat assay-relevant bacillus species.</title>
        <authorList>
            <person name="Johnson S.L."/>
            <person name="Daligault H.E."/>
            <person name="Davenport K.W."/>
            <person name="Jaissle J."/>
            <person name="Frey K.G."/>
            <person name="Ladner J.T."/>
            <person name="Broomall S.M."/>
            <person name="Bishop-Lilly K.A."/>
            <person name="Bruce D.C."/>
            <person name="Gibbons H.S."/>
            <person name="Coyne S.R."/>
            <person name="Lo C.C."/>
            <person name="Meincke L."/>
            <person name="Munk A.C."/>
            <person name="Koroleva G.I."/>
            <person name="Rosenzweig C.N."/>
            <person name="Palacios G.F."/>
            <person name="Redden C.L."/>
            <person name="Minogue T.D."/>
            <person name="Chain P.S."/>
        </authorList>
    </citation>
    <scope>NUCLEOTIDE SEQUENCE [LARGE SCALE GENOMIC DNA]</scope>
    <source>
        <strain evidence="6">ATCC 14581 / DSM 32 / JCM 2506 / NBRC 15308 / NCIMB 9376 / NCTC 10342 / NRRL B-14308 / VKM B-512</strain>
    </source>
</reference>
<dbReference type="EMBL" id="CP009920">
    <property type="protein sequence ID" value="AJI25477.1"/>
    <property type="molecule type" value="Genomic_DNA"/>
</dbReference>
<dbReference type="InterPro" id="IPR017871">
    <property type="entry name" value="ABC_transporter-like_CS"/>
</dbReference>
<dbReference type="GeneID" id="93642487"/>
<evidence type="ECO:0000313" key="6">
    <source>
        <dbReference type="Proteomes" id="UP000031829"/>
    </source>
</evidence>
<evidence type="ECO:0000313" key="5">
    <source>
        <dbReference type="EMBL" id="AJI25477.1"/>
    </source>
</evidence>
<dbReference type="InterPro" id="IPR003439">
    <property type="entry name" value="ABC_transporter-like_ATP-bd"/>
</dbReference>
<evidence type="ECO:0000256" key="1">
    <source>
        <dbReference type="ARBA" id="ARBA00005417"/>
    </source>
</evidence>
<dbReference type="RefSeq" id="WP_016763966.1">
    <property type="nucleotide sequence ID" value="NZ_BCVB01000005.1"/>
</dbReference>
<dbReference type="InterPro" id="IPR027417">
    <property type="entry name" value="P-loop_NTPase"/>
</dbReference>
<evidence type="ECO:0000256" key="2">
    <source>
        <dbReference type="ARBA" id="ARBA00022448"/>
    </source>
</evidence>
<dbReference type="InterPro" id="IPR050153">
    <property type="entry name" value="Metal_Ion_Import_ABC"/>
</dbReference>
<dbReference type="AlphaFoldDB" id="A0A0B6AWK8"/>
<dbReference type="SUPFAM" id="SSF52540">
    <property type="entry name" value="P-loop containing nucleoside triphosphate hydrolases"/>
    <property type="match status" value="1"/>
</dbReference>
<dbReference type="PANTHER" id="PTHR42734:SF17">
    <property type="entry name" value="METAL TRANSPORT SYSTEM ATP-BINDING PROTEIN TM_0124-RELATED"/>
    <property type="match status" value="1"/>
</dbReference>
<protein>
    <submittedName>
        <fullName evidence="5">ABC transporter family protein</fullName>
    </submittedName>
</protein>
<dbReference type="Proteomes" id="UP000031829">
    <property type="component" value="Chromosome"/>
</dbReference>
<dbReference type="PANTHER" id="PTHR42734">
    <property type="entry name" value="METAL TRANSPORT SYSTEM ATP-BINDING PROTEIN TM_0124-RELATED"/>
    <property type="match status" value="1"/>
</dbReference>
<keyword evidence="2" id="KW-0813">Transport</keyword>
<accession>A0A0B6AWK8</accession>
<dbReference type="InterPro" id="IPR003593">
    <property type="entry name" value="AAA+_ATPase"/>
</dbReference>
<dbReference type="PROSITE" id="PS00211">
    <property type="entry name" value="ABC_TRANSPORTER_1"/>
    <property type="match status" value="1"/>
</dbReference>
<organism evidence="5 6">
    <name type="scientific">Priestia megaterium (strain ATCC 14581 / DSM 32 / CCUG 1817 / JCM 2506 / NBRC 15308 / NCIMB 9376 / NCTC 10342 / NRRL B-14308 / VKM B-512 / Ford 19)</name>
    <name type="common">Bacillus megaterium</name>
    <dbReference type="NCBI Taxonomy" id="1348623"/>
    <lineage>
        <taxon>Bacteria</taxon>
        <taxon>Bacillati</taxon>
        <taxon>Bacillota</taxon>
        <taxon>Bacilli</taxon>
        <taxon>Bacillales</taxon>
        <taxon>Bacillaceae</taxon>
        <taxon>Priestia</taxon>
    </lineage>
</organism>
<dbReference type="SMART" id="SM00382">
    <property type="entry name" value="AAA"/>
    <property type="match status" value="1"/>
</dbReference>
<proteinExistence type="inferred from homology"/>
<dbReference type="GO" id="GO:0016887">
    <property type="term" value="F:ATP hydrolysis activity"/>
    <property type="evidence" value="ECO:0007669"/>
    <property type="project" value="InterPro"/>
</dbReference>
<evidence type="ECO:0000256" key="3">
    <source>
        <dbReference type="ARBA" id="ARBA00022741"/>
    </source>
</evidence>
<dbReference type="KEGG" id="bmeg:BG04_4483"/>
<evidence type="ECO:0000256" key="4">
    <source>
        <dbReference type="ARBA" id="ARBA00022840"/>
    </source>
</evidence>
<dbReference type="GO" id="GO:0005524">
    <property type="term" value="F:ATP binding"/>
    <property type="evidence" value="ECO:0007669"/>
    <property type="project" value="UniProtKB-KW"/>
</dbReference>
<keyword evidence="3" id="KW-0547">Nucleotide-binding</keyword>
<dbReference type="Pfam" id="PF00005">
    <property type="entry name" value="ABC_tran"/>
    <property type="match status" value="1"/>
</dbReference>
<sequence length="263" mass="29918">MIKIKNVSVKRAEKEILKNVSWLVEKGEHWCLLGLNGSGKTTLLNIINGYIWPTKGQVEVLSRKFGETNLSELRKEIGWVSSSLQQRFRDDDTVVEMILSGKFASIGLYEQVEQKDMNQAIELMQLLNCADLQNQAYGTLSQGERQRVLIARALMASPKLLILDEPCTGLDIMAREQLLQLIAKMAEQPKAPTLIYVTHHVEEILPCFTHTLCMRQGEVFSSGKTKDQLTEPHLSKFFNHSVEIQQQKERTWLSLKEPVPVKS</sequence>
<comment type="similarity">
    <text evidence="1">Belongs to the ABC transporter superfamily.</text>
</comment>
<dbReference type="PROSITE" id="PS50893">
    <property type="entry name" value="ABC_TRANSPORTER_2"/>
    <property type="match status" value="1"/>
</dbReference>
<name>A0A0B6AWK8_PRIM2</name>
<dbReference type="HOGENOM" id="CLU_000604_1_11_9"/>